<reference evidence="1" key="1">
    <citation type="submission" date="2018-06" db="EMBL/GenBank/DDBJ databases">
        <authorList>
            <person name="Zhirakovskaya E."/>
        </authorList>
    </citation>
    <scope>NUCLEOTIDE SEQUENCE</scope>
</reference>
<sequence length="222" mass="25295">MKFLKLFFLLLIPFIYGCSSTGGTLGGLFPMPKFMKGKVKNNIYHALDGSFEIKTPFKQGSKFYTYMKVKEKYSNIGTYVSFNTSIYPNEFYRVEIGKKLDKSKPSVPFKKLVKVLLQGYVKKLSVYGKIKVQRRIQTRLDGKKAVLVVLVQAMAARRSYQGVSPSYSAYHMIYIVKSPNGGGLVWVQWPNACHSCQSGSEAEILASDKRIKEYFKSFRLKI</sequence>
<dbReference type="EMBL" id="UOFL01000024">
    <property type="protein sequence ID" value="VAW71619.1"/>
    <property type="molecule type" value="Genomic_DNA"/>
</dbReference>
<dbReference type="PROSITE" id="PS51257">
    <property type="entry name" value="PROKAR_LIPOPROTEIN"/>
    <property type="match status" value="1"/>
</dbReference>
<gene>
    <name evidence="1" type="ORF">MNBD_GAMMA12-86</name>
</gene>
<organism evidence="1">
    <name type="scientific">hydrothermal vent metagenome</name>
    <dbReference type="NCBI Taxonomy" id="652676"/>
    <lineage>
        <taxon>unclassified sequences</taxon>
        <taxon>metagenomes</taxon>
        <taxon>ecological metagenomes</taxon>
    </lineage>
</organism>
<evidence type="ECO:0000313" key="1">
    <source>
        <dbReference type="EMBL" id="VAW71619.1"/>
    </source>
</evidence>
<protein>
    <recommendedName>
        <fullName evidence="2">Lipoprotein</fullName>
    </recommendedName>
</protein>
<name>A0A3B0YBR5_9ZZZZ</name>
<evidence type="ECO:0008006" key="2">
    <source>
        <dbReference type="Google" id="ProtNLM"/>
    </source>
</evidence>
<accession>A0A3B0YBR5</accession>
<dbReference type="AlphaFoldDB" id="A0A3B0YBR5"/>
<proteinExistence type="predicted"/>